<gene>
    <name evidence="2" type="ORF">C8A05DRAFT_20010</name>
</gene>
<proteinExistence type="predicted"/>
<dbReference type="InterPro" id="IPR052973">
    <property type="entry name" value="Fungal_sec-metab_reg_TF"/>
</dbReference>
<organism evidence="2 3">
    <name type="scientific">Staphylotrichum tortipilum</name>
    <dbReference type="NCBI Taxonomy" id="2831512"/>
    <lineage>
        <taxon>Eukaryota</taxon>
        <taxon>Fungi</taxon>
        <taxon>Dikarya</taxon>
        <taxon>Ascomycota</taxon>
        <taxon>Pezizomycotina</taxon>
        <taxon>Sordariomycetes</taxon>
        <taxon>Sordariomycetidae</taxon>
        <taxon>Sordariales</taxon>
        <taxon>Chaetomiaceae</taxon>
        <taxon>Staphylotrichum</taxon>
    </lineage>
</organism>
<dbReference type="AlphaFoldDB" id="A0AAN6RNP1"/>
<dbReference type="EMBL" id="MU856245">
    <property type="protein sequence ID" value="KAK3897169.1"/>
    <property type="molecule type" value="Genomic_DNA"/>
</dbReference>
<feature type="region of interest" description="Disordered" evidence="1">
    <location>
        <begin position="466"/>
        <end position="492"/>
    </location>
</feature>
<accession>A0AAN6RNP1</accession>
<reference evidence="2" key="1">
    <citation type="journal article" date="2023" name="Mol. Phylogenet. Evol.">
        <title>Genome-scale phylogeny and comparative genomics of the fungal order Sordariales.</title>
        <authorList>
            <person name="Hensen N."/>
            <person name="Bonometti L."/>
            <person name="Westerberg I."/>
            <person name="Brannstrom I.O."/>
            <person name="Guillou S."/>
            <person name="Cros-Aarteil S."/>
            <person name="Calhoun S."/>
            <person name="Haridas S."/>
            <person name="Kuo A."/>
            <person name="Mondo S."/>
            <person name="Pangilinan J."/>
            <person name="Riley R."/>
            <person name="LaButti K."/>
            <person name="Andreopoulos B."/>
            <person name="Lipzen A."/>
            <person name="Chen C."/>
            <person name="Yan M."/>
            <person name="Daum C."/>
            <person name="Ng V."/>
            <person name="Clum A."/>
            <person name="Steindorff A."/>
            <person name="Ohm R.A."/>
            <person name="Martin F."/>
            <person name="Silar P."/>
            <person name="Natvig D.O."/>
            <person name="Lalanne C."/>
            <person name="Gautier V."/>
            <person name="Ament-Velasquez S.L."/>
            <person name="Kruys A."/>
            <person name="Hutchinson M.I."/>
            <person name="Powell A.J."/>
            <person name="Barry K."/>
            <person name="Miller A.N."/>
            <person name="Grigoriev I.V."/>
            <person name="Debuchy R."/>
            <person name="Gladieux P."/>
            <person name="Hiltunen Thoren M."/>
            <person name="Johannesson H."/>
        </authorList>
    </citation>
    <scope>NUCLEOTIDE SEQUENCE</scope>
    <source>
        <strain evidence="2">CBS 103.79</strain>
    </source>
</reference>
<reference evidence="2" key="2">
    <citation type="submission" date="2023-05" db="EMBL/GenBank/DDBJ databases">
        <authorList>
            <consortium name="Lawrence Berkeley National Laboratory"/>
            <person name="Steindorff A."/>
            <person name="Hensen N."/>
            <person name="Bonometti L."/>
            <person name="Westerberg I."/>
            <person name="Brannstrom I.O."/>
            <person name="Guillou S."/>
            <person name="Cros-Aarteil S."/>
            <person name="Calhoun S."/>
            <person name="Haridas S."/>
            <person name="Kuo A."/>
            <person name="Mondo S."/>
            <person name="Pangilinan J."/>
            <person name="Riley R."/>
            <person name="Labutti K."/>
            <person name="Andreopoulos B."/>
            <person name="Lipzen A."/>
            <person name="Chen C."/>
            <person name="Yanf M."/>
            <person name="Daum C."/>
            <person name="Ng V."/>
            <person name="Clum A."/>
            <person name="Ohm R."/>
            <person name="Martin F."/>
            <person name="Silar P."/>
            <person name="Natvig D."/>
            <person name="Lalanne C."/>
            <person name="Gautier V."/>
            <person name="Ament-Velasquez S.L."/>
            <person name="Kruys A."/>
            <person name="Hutchinson M.I."/>
            <person name="Powell A.J."/>
            <person name="Barry K."/>
            <person name="Miller A.N."/>
            <person name="Grigoriev I.V."/>
            <person name="Debuchy R."/>
            <person name="Gladieux P."/>
            <person name="Thoren M.H."/>
            <person name="Johannesson H."/>
        </authorList>
    </citation>
    <scope>NUCLEOTIDE SEQUENCE</scope>
    <source>
        <strain evidence="2">CBS 103.79</strain>
    </source>
</reference>
<comment type="caution">
    <text evidence="2">The sequence shown here is derived from an EMBL/GenBank/DDBJ whole genome shotgun (WGS) entry which is preliminary data.</text>
</comment>
<keyword evidence="3" id="KW-1185">Reference proteome</keyword>
<sequence length="492" mass="57044">MVAQVRKEKRTSQKRCACIRCRMLKLPCVSDPSNPDLPCARCANTRSSIYSLSCHRVNLPDTPLFRVAMYNAPFYRKHHLVGNDYGDFRVPRVWTSHITKTLRALHHGGLLLNIKVRPFQPPYEEGATDDRGIPGNAARPMYDIPWAIVDPEMVTRDLHAFTDHWIESYIKNLLKPSDDLVWPVYQEAAQLMRTVRTLQRDNRHSPRFPRLTIIFSQNPLIRDTMRLWIGARLADRGWRCFGSDDLGASRLPNHLRPPHWIPLPPYLDYQLVAVVMNCYLLPLKKTVLRQLFDAIKGKNPADWYPIFLSCFVLLHSCEMTAVIIRKHAAKRKSPVRYIIMELVKALNEAARNIVAHFRHCCKDNRPFARGFDWSSPAREDMAQLDLVQLAFMKRFVQAVDAREHIFTALRHTDHYEAPYWYVCQLFEPNWEPRSTLDASPASDATYLAGTDFLVLDDGAKLLLGPYERPDIEEDSTKRPNWQPWTEFEDAGR</sequence>
<name>A0AAN6RNP1_9PEZI</name>
<evidence type="ECO:0000313" key="3">
    <source>
        <dbReference type="Proteomes" id="UP001303889"/>
    </source>
</evidence>
<evidence type="ECO:0000313" key="2">
    <source>
        <dbReference type="EMBL" id="KAK3897169.1"/>
    </source>
</evidence>
<dbReference type="PANTHER" id="PTHR35392:SF3">
    <property type="entry name" value="ZN(2)-C6 FUNGAL-TYPE DOMAIN-CONTAINING PROTEIN"/>
    <property type="match status" value="1"/>
</dbReference>
<dbReference type="Proteomes" id="UP001303889">
    <property type="component" value="Unassembled WGS sequence"/>
</dbReference>
<evidence type="ECO:0000256" key="1">
    <source>
        <dbReference type="SAM" id="MobiDB-lite"/>
    </source>
</evidence>
<dbReference type="PANTHER" id="PTHR35392">
    <property type="entry name" value="ZN(II)2CYS6 TRANSCRIPTION FACTOR (EUROFUNG)-RELATED-RELATED"/>
    <property type="match status" value="1"/>
</dbReference>
<protein>
    <recommendedName>
        <fullName evidence="4">Zn(2)-C6 fungal-type domain-containing protein</fullName>
    </recommendedName>
</protein>
<evidence type="ECO:0008006" key="4">
    <source>
        <dbReference type="Google" id="ProtNLM"/>
    </source>
</evidence>